<keyword evidence="1" id="KW-0175">Coiled coil</keyword>
<feature type="compositionally biased region" description="Polar residues" evidence="2">
    <location>
        <begin position="302"/>
        <end position="313"/>
    </location>
</feature>
<feature type="domain" description="CID" evidence="3">
    <location>
        <begin position="1"/>
        <end position="133"/>
    </location>
</feature>
<dbReference type="OrthoDB" id="10069473at2759"/>
<accession>A0A9P4QGP1</accession>
<dbReference type="SMART" id="SM00582">
    <property type="entry name" value="RPR"/>
    <property type="match status" value="1"/>
</dbReference>
<comment type="caution">
    <text evidence="4">The sequence shown here is derived from an EMBL/GenBank/DDBJ whole genome shotgun (WGS) entry which is preliminary data.</text>
</comment>
<dbReference type="Gene3D" id="1.25.40.90">
    <property type="match status" value="1"/>
</dbReference>
<reference evidence="4" key="1">
    <citation type="journal article" date="2020" name="Stud. Mycol.">
        <title>101 Dothideomycetes genomes: a test case for predicting lifestyles and emergence of pathogens.</title>
        <authorList>
            <person name="Haridas S."/>
            <person name="Albert R."/>
            <person name="Binder M."/>
            <person name="Bloem J."/>
            <person name="Labutti K."/>
            <person name="Salamov A."/>
            <person name="Andreopoulos B."/>
            <person name="Baker S."/>
            <person name="Barry K."/>
            <person name="Bills G."/>
            <person name="Bluhm B."/>
            <person name="Cannon C."/>
            <person name="Castanera R."/>
            <person name="Culley D."/>
            <person name="Daum C."/>
            <person name="Ezra D."/>
            <person name="Gonzalez J."/>
            <person name="Henrissat B."/>
            <person name="Kuo A."/>
            <person name="Liang C."/>
            <person name="Lipzen A."/>
            <person name="Lutzoni F."/>
            <person name="Magnuson J."/>
            <person name="Mondo S."/>
            <person name="Nolan M."/>
            <person name="Ohm R."/>
            <person name="Pangilinan J."/>
            <person name="Park H.-J."/>
            <person name="Ramirez L."/>
            <person name="Alfaro M."/>
            <person name="Sun H."/>
            <person name="Tritt A."/>
            <person name="Yoshinaga Y."/>
            <person name="Zwiers L.-H."/>
            <person name="Turgeon B."/>
            <person name="Goodwin S."/>
            <person name="Spatafora J."/>
            <person name="Crous P."/>
            <person name="Grigoriev I."/>
        </authorList>
    </citation>
    <scope>NUCLEOTIDE SEQUENCE</scope>
    <source>
        <strain evidence="4">CBS 116435</strain>
    </source>
</reference>
<evidence type="ECO:0000259" key="3">
    <source>
        <dbReference type="PROSITE" id="PS51391"/>
    </source>
</evidence>
<gene>
    <name evidence="4" type="ORF">K431DRAFT_281211</name>
</gene>
<feature type="compositionally biased region" description="Pro residues" evidence="2">
    <location>
        <begin position="378"/>
        <end position="395"/>
    </location>
</feature>
<dbReference type="InterPro" id="IPR006569">
    <property type="entry name" value="CID_dom"/>
</dbReference>
<evidence type="ECO:0000256" key="2">
    <source>
        <dbReference type="SAM" id="MobiDB-lite"/>
    </source>
</evidence>
<name>A0A9P4QGP1_9PEZI</name>
<dbReference type="AlphaFoldDB" id="A0A9P4QGP1"/>
<dbReference type="GO" id="GO:0099122">
    <property type="term" value="F:RNA polymerase II C-terminal domain binding"/>
    <property type="evidence" value="ECO:0007669"/>
    <property type="project" value="InterPro"/>
</dbReference>
<dbReference type="InterPro" id="IPR047883">
    <property type="entry name" value="Rtt103-like_CID"/>
</dbReference>
<organism evidence="4 5">
    <name type="scientific">Polychaeton citri CBS 116435</name>
    <dbReference type="NCBI Taxonomy" id="1314669"/>
    <lineage>
        <taxon>Eukaryota</taxon>
        <taxon>Fungi</taxon>
        <taxon>Dikarya</taxon>
        <taxon>Ascomycota</taxon>
        <taxon>Pezizomycotina</taxon>
        <taxon>Dothideomycetes</taxon>
        <taxon>Dothideomycetidae</taxon>
        <taxon>Capnodiales</taxon>
        <taxon>Capnodiaceae</taxon>
        <taxon>Polychaeton</taxon>
    </lineage>
</organism>
<evidence type="ECO:0000313" key="4">
    <source>
        <dbReference type="EMBL" id="KAF2725258.1"/>
    </source>
</evidence>
<dbReference type="EMBL" id="MU003768">
    <property type="protein sequence ID" value="KAF2725258.1"/>
    <property type="molecule type" value="Genomic_DNA"/>
</dbReference>
<dbReference type="PANTHER" id="PTHR12460:SF0">
    <property type="entry name" value="CID DOMAIN-CONTAINING PROTEIN-RELATED"/>
    <property type="match status" value="1"/>
</dbReference>
<keyword evidence="5" id="KW-1185">Reference proteome</keyword>
<dbReference type="PANTHER" id="PTHR12460">
    <property type="entry name" value="CYCLIN-DEPENDENT KINASE INHIBITOR-RELATED PROTEIN"/>
    <property type="match status" value="1"/>
</dbReference>
<dbReference type="FunFam" id="1.25.40.90:FF:000030">
    <property type="entry name" value="DUF618 domain protein"/>
    <property type="match status" value="1"/>
</dbReference>
<feature type="compositionally biased region" description="Acidic residues" evidence="2">
    <location>
        <begin position="342"/>
        <end position="352"/>
    </location>
</feature>
<dbReference type="InterPro" id="IPR008942">
    <property type="entry name" value="ENTH_VHS"/>
</dbReference>
<feature type="region of interest" description="Disordered" evidence="2">
    <location>
        <begin position="284"/>
        <end position="481"/>
    </location>
</feature>
<feature type="coiled-coil region" evidence="1">
    <location>
        <begin position="240"/>
        <end position="281"/>
    </location>
</feature>
<sequence>MAYSEDAVTAKLSALNETQDSIVSVAQWIMFHRRHADRTASIWLQRLQDSPVPKRLNLIYLANEVVQQSRARGKSDFMLAFEPLVADATAAAYKHASQEVQGKIKRVVEVWRQRNIFDARIMEATEGRILELDKSRGGGGRIGGEGGKRLGGSLFGGGGTGGVPGELDFVAKNQVALSKAEAGVAGPTRTAEADFAKMIDPNAPVPTPPVHAARLSSLARTLATAQTAVDASMKARRELLAGLENLIESNRAKLAAEEQQAQDLQIQRDGVETKKKEVEDAIMRGLSAPTSPSIATAGGDFSNPNGSNEQDANGSAEPAGPEPESFTPPPPDVEAFTPPAGEPDELNDDEDAYGIGEPGSREHLIAGTTGAENVIEQPPNPDAEPAPSFEPPPALQPQSDAAAKANDFLNSLITPHQMQTAGASAGGSQTRSASGEMPADPRLKRRKLSHKNNDGDIDDEFFGPGAVGGVDEDGIAAMLGQ</sequence>
<dbReference type="Proteomes" id="UP000799441">
    <property type="component" value="Unassembled WGS sequence"/>
</dbReference>
<evidence type="ECO:0000313" key="5">
    <source>
        <dbReference type="Proteomes" id="UP000799441"/>
    </source>
</evidence>
<feature type="compositionally biased region" description="Polar residues" evidence="2">
    <location>
        <begin position="408"/>
        <end position="433"/>
    </location>
</feature>
<dbReference type="CDD" id="cd17003">
    <property type="entry name" value="CID_Rtt103"/>
    <property type="match status" value="1"/>
</dbReference>
<dbReference type="SUPFAM" id="SSF48464">
    <property type="entry name" value="ENTH/VHS domain"/>
    <property type="match status" value="1"/>
</dbReference>
<dbReference type="PROSITE" id="PS51391">
    <property type="entry name" value="CID"/>
    <property type="match status" value="1"/>
</dbReference>
<proteinExistence type="predicted"/>
<evidence type="ECO:0000256" key="1">
    <source>
        <dbReference type="SAM" id="Coils"/>
    </source>
</evidence>
<protein>
    <submittedName>
        <fullName evidence="4">DUF618-domain-containing protein</fullName>
    </submittedName>
</protein>
<dbReference type="GO" id="GO:0031124">
    <property type="term" value="P:mRNA 3'-end processing"/>
    <property type="evidence" value="ECO:0007669"/>
    <property type="project" value="InterPro"/>
</dbReference>
<dbReference type="Pfam" id="PF04818">
    <property type="entry name" value="CID"/>
    <property type="match status" value="1"/>
</dbReference>